<reference evidence="7 8" key="1">
    <citation type="submission" date="2023-05" db="EMBL/GenBank/DDBJ databases">
        <title>Draft genome of Paenibacillus sp. CCS26.</title>
        <authorList>
            <person name="Akita H."/>
            <person name="Shinto Y."/>
            <person name="Kimura Z."/>
        </authorList>
    </citation>
    <scope>NUCLEOTIDE SEQUENCE [LARGE SCALE GENOMIC DNA]</scope>
    <source>
        <strain evidence="7 8">CCS26</strain>
    </source>
</reference>
<evidence type="ECO:0000256" key="1">
    <source>
        <dbReference type="ARBA" id="ARBA00004196"/>
    </source>
</evidence>
<feature type="chain" id="PRO_5045401359" evidence="5">
    <location>
        <begin position="24"/>
        <end position="322"/>
    </location>
</feature>
<keyword evidence="3" id="KW-0813">Transport</keyword>
<evidence type="ECO:0000259" key="6">
    <source>
        <dbReference type="PROSITE" id="PS50983"/>
    </source>
</evidence>
<dbReference type="CDD" id="cd01146">
    <property type="entry name" value="FhuD"/>
    <property type="match status" value="1"/>
</dbReference>
<evidence type="ECO:0000256" key="4">
    <source>
        <dbReference type="ARBA" id="ARBA00022729"/>
    </source>
</evidence>
<evidence type="ECO:0000256" key="3">
    <source>
        <dbReference type="ARBA" id="ARBA00022448"/>
    </source>
</evidence>
<comment type="caution">
    <text evidence="7">The sequence shown here is derived from an EMBL/GenBank/DDBJ whole genome shotgun (WGS) entry which is preliminary data.</text>
</comment>
<dbReference type="Pfam" id="PF01497">
    <property type="entry name" value="Peripla_BP_2"/>
    <property type="match status" value="1"/>
</dbReference>
<dbReference type="PANTHER" id="PTHR30532">
    <property type="entry name" value="IRON III DICITRATE-BINDING PERIPLASMIC PROTEIN"/>
    <property type="match status" value="1"/>
</dbReference>
<dbReference type="PANTHER" id="PTHR30532:SF29">
    <property type="entry name" value="FE(3+) DICITRATE-BINDING PERIPLASMIC PROTEIN"/>
    <property type="match status" value="1"/>
</dbReference>
<dbReference type="PROSITE" id="PS51257">
    <property type="entry name" value="PROKAR_LIPOPROTEIN"/>
    <property type="match status" value="1"/>
</dbReference>
<dbReference type="Proteomes" id="UP001285921">
    <property type="component" value="Unassembled WGS sequence"/>
</dbReference>
<dbReference type="InterPro" id="IPR002491">
    <property type="entry name" value="ABC_transptr_periplasmic_BD"/>
</dbReference>
<evidence type="ECO:0000313" key="7">
    <source>
        <dbReference type="EMBL" id="GMK48330.1"/>
    </source>
</evidence>
<evidence type="ECO:0000256" key="2">
    <source>
        <dbReference type="ARBA" id="ARBA00008814"/>
    </source>
</evidence>
<dbReference type="SUPFAM" id="SSF53807">
    <property type="entry name" value="Helical backbone' metal receptor"/>
    <property type="match status" value="1"/>
</dbReference>
<sequence>MPFIRTSKFYVLALIAALAFTLAACGNSGNNAGSAATGQPSQEAAASGGKIVINDELGTVELDKAPEKIVVLEFSYADALVTLGVQPVGLADDDDPSLLMDEVKDKLGSYTSVGSRYEPNLEKISSLQPDLIIADSDHHKNVLDQLKAIAPTIVLNDHLADYDMALNNYMVIAKALGKEAEGQKRLEEHKATIEAEKQKIKETDYAILPAVVNPKGFFAQSDHSFAGSFLTSIGYSDPVKNEEAYPQLSLEQLSETNPQVIVLLPTEEKTIVNEWEANPLWSKLDAVSGNKVLTAERRNWSLSRGLIGSEHIIKDIAAQLGE</sequence>
<dbReference type="InterPro" id="IPR051313">
    <property type="entry name" value="Bact_iron-sidero_bind"/>
</dbReference>
<name>A0ABQ6NW67_9BACL</name>
<accession>A0ABQ6NW67</accession>
<comment type="similarity">
    <text evidence="2">Belongs to the bacterial solute-binding protein 8 family.</text>
</comment>
<keyword evidence="8" id="KW-1185">Reference proteome</keyword>
<dbReference type="Gene3D" id="3.40.50.1980">
    <property type="entry name" value="Nitrogenase molybdenum iron protein domain"/>
    <property type="match status" value="2"/>
</dbReference>
<dbReference type="RefSeq" id="WP_317982014.1">
    <property type="nucleotide sequence ID" value="NZ_BTCL01000028.1"/>
</dbReference>
<proteinExistence type="inferred from homology"/>
<organism evidence="7 8">
    <name type="scientific">Paenibacillus glycanilyticus</name>
    <dbReference type="NCBI Taxonomy" id="126569"/>
    <lineage>
        <taxon>Bacteria</taxon>
        <taxon>Bacillati</taxon>
        <taxon>Bacillota</taxon>
        <taxon>Bacilli</taxon>
        <taxon>Bacillales</taxon>
        <taxon>Paenibacillaceae</taxon>
        <taxon>Paenibacillus</taxon>
    </lineage>
</organism>
<gene>
    <name evidence="7" type="primary">yfmC</name>
    <name evidence="7" type="ORF">PghCCS26_54600</name>
</gene>
<feature type="domain" description="Fe/B12 periplasmic-binding" evidence="6">
    <location>
        <begin position="68"/>
        <end position="322"/>
    </location>
</feature>
<feature type="signal peptide" evidence="5">
    <location>
        <begin position="1"/>
        <end position="23"/>
    </location>
</feature>
<protein>
    <submittedName>
        <fullName evidence="7">Fe(3+)-citrate-binding protein YfmC</fullName>
    </submittedName>
</protein>
<keyword evidence="4 5" id="KW-0732">Signal</keyword>
<evidence type="ECO:0000313" key="8">
    <source>
        <dbReference type="Proteomes" id="UP001285921"/>
    </source>
</evidence>
<dbReference type="NCBIfam" id="NF008501">
    <property type="entry name" value="PRK11411.1"/>
    <property type="match status" value="1"/>
</dbReference>
<dbReference type="PROSITE" id="PS50983">
    <property type="entry name" value="FE_B12_PBP"/>
    <property type="match status" value="1"/>
</dbReference>
<dbReference type="EMBL" id="BTCL01000028">
    <property type="protein sequence ID" value="GMK48330.1"/>
    <property type="molecule type" value="Genomic_DNA"/>
</dbReference>
<evidence type="ECO:0000256" key="5">
    <source>
        <dbReference type="SAM" id="SignalP"/>
    </source>
</evidence>
<comment type="subcellular location">
    <subcellularLocation>
        <location evidence="1">Cell envelope</location>
    </subcellularLocation>
</comment>